<comment type="caution">
    <text evidence="5">The sequence shown here is derived from an EMBL/GenBank/DDBJ whole genome shotgun (WGS) entry which is preliminary data.</text>
</comment>
<proteinExistence type="inferred from homology"/>
<accession>A0A538S9H1</accession>
<evidence type="ECO:0000256" key="4">
    <source>
        <dbReference type="RuleBase" id="RU362030"/>
    </source>
</evidence>
<dbReference type="InterPro" id="IPR011610">
    <property type="entry name" value="SAM_mthyl_Trfase_ML2640-like"/>
</dbReference>
<dbReference type="Gene3D" id="3.40.50.150">
    <property type="entry name" value="Vaccinia Virus protein VP39"/>
    <property type="match status" value="1"/>
</dbReference>
<evidence type="ECO:0000313" key="6">
    <source>
        <dbReference type="Proteomes" id="UP000317716"/>
    </source>
</evidence>
<feature type="non-terminal residue" evidence="5">
    <location>
        <position position="1"/>
    </location>
</feature>
<gene>
    <name evidence="5" type="ORF">E6K72_13420</name>
</gene>
<dbReference type="PANTHER" id="PTHR43619:SF2">
    <property type="entry name" value="S-ADENOSYL-L-METHIONINE-DEPENDENT METHYLTRANSFERASES SUPERFAMILY PROTEIN"/>
    <property type="match status" value="1"/>
</dbReference>
<dbReference type="Pfam" id="PF04072">
    <property type="entry name" value="LCM"/>
    <property type="match status" value="1"/>
</dbReference>
<dbReference type="GO" id="GO:0032259">
    <property type="term" value="P:methylation"/>
    <property type="evidence" value="ECO:0007669"/>
    <property type="project" value="UniProtKB-KW"/>
</dbReference>
<evidence type="ECO:0000313" key="5">
    <source>
        <dbReference type="EMBL" id="TMQ48022.1"/>
    </source>
</evidence>
<dbReference type="InterPro" id="IPR007213">
    <property type="entry name" value="Ppm1/Ppm2/Tcmp"/>
</dbReference>
<dbReference type="GO" id="GO:0008168">
    <property type="term" value="F:methyltransferase activity"/>
    <property type="evidence" value="ECO:0007669"/>
    <property type="project" value="UniProtKB-UniRule"/>
</dbReference>
<dbReference type="EC" id="2.1.1.-" evidence="4"/>
<protein>
    <recommendedName>
        <fullName evidence="4">S-adenosyl-L-methionine-dependent methyltransferase</fullName>
        <ecNumber evidence="4">2.1.1.-</ecNumber>
    </recommendedName>
</protein>
<dbReference type="InterPro" id="IPR029063">
    <property type="entry name" value="SAM-dependent_MTases_sf"/>
</dbReference>
<keyword evidence="4" id="KW-0949">S-adenosyl-L-methionine</keyword>
<organism evidence="5 6">
    <name type="scientific">Eiseniibacteriota bacterium</name>
    <dbReference type="NCBI Taxonomy" id="2212470"/>
    <lineage>
        <taxon>Bacteria</taxon>
        <taxon>Candidatus Eiseniibacteriota</taxon>
    </lineage>
</organism>
<comment type="similarity">
    <text evidence="1 4">Belongs to the UPF0677 family.</text>
</comment>
<dbReference type="SUPFAM" id="SSF53335">
    <property type="entry name" value="S-adenosyl-L-methionine-dependent methyltransferases"/>
    <property type="match status" value="1"/>
</dbReference>
<reference evidence="5 6" key="1">
    <citation type="journal article" date="2019" name="Nat. Microbiol.">
        <title>Mediterranean grassland soil C-N compound turnover is dependent on rainfall and depth, and is mediated by genomically divergent microorganisms.</title>
        <authorList>
            <person name="Diamond S."/>
            <person name="Andeer P.F."/>
            <person name="Li Z."/>
            <person name="Crits-Christoph A."/>
            <person name="Burstein D."/>
            <person name="Anantharaman K."/>
            <person name="Lane K.R."/>
            <person name="Thomas B.C."/>
            <person name="Pan C."/>
            <person name="Northen T.R."/>
            <person name="Banfield J.F."/>
        </authorList>
    </citation>
    <scope>NUCLEOTIDE SEQUENCE [LARGE SCALE GENOMIC DNA]</scope>
    <source>
        <strain evidence="5">WS_2</strain>
    </source>
</reference>
<name>A0A538S9H1_UNCEI</name>
<dbReference type="NCBIfam" id="TIGR00027">
    <property type="entry name" value="mthyl_TIGR00027"/>
    <property type="match status" value="1"/>
</dbReference>
<evidence type="ECO:0000256" key="1">
    <source>
        <dbReference type="ARBA" id="ARBA00008138"/>
    </source>
</evidence>
<evidence type="ECO:0000256" key="3">
    <source>
        <dbReference type="ARBA" id="ARBA00022679"/>
    </source>
</evidence>
<comment type="function">
    <text evidence="4">Exhibits S-adenosyl-L-methionine-dependent methyltransferase activity.</text>
</comment>
<keyword evidence="3 5" id="KW-0808">Transferase</keyword>
<dbReference type="Proteomes" id="UP000317716">
    <property type="component" value="Unassembled WGS sequence"/>
</dbReference>
<dbReference type="PANTHER" id="PTHR43619">
    <property type="entry name" value="S-ADENOSYL-L-METHIONINE-DEPENDENT METHYLTRANSFERASE YKTD-RELATED"/>
    <property type="match status" value="1"/>
</dbReference>
<dbReference type="AlphaFoldDB" id="A0A538S9H1"/>
<sequence length="279" mass="30809">RPSATAHRVAMRRAAHQILDRPRVLDDPIALRIVGPRAEAAIRADPRRYQSRLGRLLRSFLVARSRIAEDALATAVAAGVRQYVVLGAGLDTFAYRNPYPAESLRVFEVDHPATQAWKRELLDRAGIPAPASLTFVPVDFETQALAERLRESGFRTEAPTFFSWLGVTMYLTRETVMATLAFVAGGPPGSGITFDYLIPPASLPFLRRIGFLLLAHRLKAAGEPWRTWFDPTALARDLRELGFTQLEDLDAATLDARYFDGGEGPLGGRSVAHVMTAKM</sequence>
<dbReference type="EMBL" id="VBOS01000499">
    <property type="protein sequence ID" value="TMQ48022.1"/>
    <property type="molecule type" value="Genomic_DNA"/>
</dbReference>
<keyword evidence="2 4" id="KW-0489">Methyltransferase</keyword>
<evidence type="ECO:0000256" key="2">
    <source>
        <dbReference type="ARBA" id="ARBA00022603"/>
    </source>
</evidence>